<evidence type="ECO:0000256" key="1">
    <source>
        <dbReference type="SAM" id="MobiDB-lite"/>
    </source>
</evidence>
<evidence type="ECO:0000313" key="3">
    <source>
        <dbReference type="Proteomes" id="UP000006790"/>
    </source>
</evidence>
<sequence length="639" mass="70422">MSQLEYSPLDVWGQQSPLDSLDSSPSMSSMSTTTLDVPSGVTATTVTRSSSFSEASYNNELSNQAIESIRRQQNQNKLIHLDPIPDFKGKNEIKPWLQKIFYPQGIEIVIERSDKIKVVFKCKASKRGKNGSSGVGSTNTAASSSSAGAGALVSPVGLEDGQLTPSHLSGSMSSMSPNTLSLQRKKKRAVSPYNTCPFRVRAAYSLKRKKWSIVVVNNGHSHPLKFNADSEEYKKFKSKLRENCDWEAVKRFDELEYRSKFNLPTEFVPIPCDCGLTQEIESFNVILPSTNILSAPASVIAEKKIPTVSKPKSRKLAQRNKKTLLHRGTTKSKLATAIQLSDRGSDVGSQHSLKQETTNYSLANYLFQDSSEIDFTEMFFKPLPHLKNHSGGGAAGGSGSGAAAKNRVRLVSAEQMARERAPPEPTPEAEATNAHDEQWKELESLLDQQTHLNLNDPDSFSTPVLPSQFYYESQQSSHSQGDEVEALVQTSLVSGGSATLNSVFQLHNNNHNNQNKNNNSKNNQNGNNNSMNNNNDNDSNNNDIKERYRSPGPSVSVEAARSVPDSFCTSATITAVDSLTFEMHALNAIDGLVKREFGVGDHDFSNSDNGIISPQLQSDTQPEVHDEMYLWEDQQKYFN</sequence>
<feature type="region of interest" description="Disordered" evidence="1">
    <location>
        <begin position="413"/>
        <end position="434"/>
    </location>
</feature>
<feature type="region of interest" description="Disordered" evidence="1">
    <location>
        <begin position="1"/>
        <end position="37"/>
    </location>
</feature>
<feature type="compositionally biased region" description="Low complexity" evidence="1">
    <location>
        <begin position="164"/>
        <end position="182"/>
    </location>
</feature>
<feature type="region of interest" description="Disordered" evidence="1">
    <location>
        <begin position="126"/>
        <end position="147"/>
    </location>
</feature>
<dbReference type="InterPro" id="IPR014842">
    <property type="entry name" value="AFT"/>
</dbReference>
<evidence type="ECO:0000313" key="2">
    <source>
        <dbReference type="EMBL" id="AET37955.1"/>
    </source>
</evidence>
<dbReference type="KEGG" id="erc:Ecym_2206"/>
<dbReference type="FunCoup" id="G8JP50">
    <property type="interactions" value="1072"/>
</dbReference>
<reference evidence="3" key="1">
    <citation type="journal article" date="2012" name="G3 (Bethesda)">
        <title>Pichia sorbitophila, an interspecies yeast hybrid reveals early steps of genome resolution following polyploidization.</title>
        <authorList>
            <person name="Leh Louis V."/>
            <person name="Despons L."/>
            <person name="Friedrich A."/>
            <person name="Martin T."/>
            <person name="Durrens P."/>
            <person name="Casaregola S."/>
            <person name="Neuveglise C."/>
            <person name="Fairhead C."/>
            <person name="Marck C."/>
            <person name="Cruz J.A."/>
            <person name="Straub M.L."/>
            <person name="Kugler V."/>
            <person name="Sacerdot C."/>
            <person name="Uzunov Z."/>
            <person name="Thierry A."/>
            <person name="Weiss S."/>
            <person name="Bleykasten C."/>
            <person name="De Montigny J."/>
            <person name="Jacques N."/>
            <person name="Jung P."/>
            <person name="Lemaire M."/>
            <person name="Mallet S."/>
            <person name="Morel G."/>
            <person name="Richard G.F."/>
            <person name="Sarkar A."/>
            <person name="Savel G."/>
            <person name="Schacherer J."/>
            <person name="Seret M.L."/>
            <person name="Talla E."/>
            <person name="Samson G."/>
            <person name="Jubin C."/>
            <person name="Poulain J."/>
            <person name="Vacherie B."/>
            <person name="Barbe V."/>
            <person name="Pelletier E."/>
            <person name="Sherman D.J."/>
            <person name="Westhof E."/>
            <person name="Weissenbach J."/>
            <person name="Baret P.V."/>
            <person name="Wincker P."/>
            <person name="Gaillardin C."/>
            <person name="Dujon B."/>
            <person name="Souciet J.L."/>
        </authorList>
    </citation>
    <scope>NUCLEOTIDE SEQUENCE [LARGE SCALE GENOMIC DNA]</scope>
    <source>
        <strain evidence="3">CBS 270.75 / DBVPG 7215 / KCTC 17166 / NRRL Y-17582</strain>
    </source>
</reference>
<proteinExistence type="predicted"/>
<gene>
    <name evidence="2" type="ordered locus">Ecym_2206</name>
</gene>
<dbReference type="GeneID" id="11471818"/>
<feature type="compositionally biased region" description="Low complexity" evidence="1">
    <location>
        <begin position="130"/>
        <end position="147"/>
    </location>
</feature>
<feature type="compositionally biased region" description="Low complexity" evidence="1">
    <location>
        <begin position="507"/>
        <end position="542"/>
    </location>
</feature>
<dbReference type="GO" id="GO:0045944">
    <property type="term" value="P:positive regulation of transcription by RNA polymerase II"/>
    <property type="evidence" value="ECO:0007669"/>
    <property type="project" value="InterPro"/>
</dbReference>
<dbReference type="STRING" id="931890.G8JP50"/>
<accession>G8JP50</accession>
<dbReference type="InParanoid" id="G8JP50"/>
<feature type="compositionally biased region" description="Low complexity" evidence="1">
    <location>
        <begin position="16"/>
        <end position="36"/>
    </location>
</feature>
<dbReference type="HOGENOM" id="CLU_428283_0_0_1"/>
<feature type="region of interest" description="Disordered" evidence="1">
    <location>
        <begin position="164"/>
        <end position="184"/>
    </location>
</feature>
<dbReference type="Pfam" id="PF08731">
    <property type="entry name" value="AFT"/>
    <property type="match status" value="1"/>
</dbReference>
<organism evidence="2 3">
    <name type="scientific">Eremothecium cymbalariae (strain CBS 270.75 / DBVPG 7215 / KCTC 17166 / NRRL Y-17582)</name>
    <name type="common">Yeast</name>
    <dbReference type="NCBI Taxonomy" id="931890"/>
    <lineage>
        <taxon>Eukaryota</taxon>
        <taxon>Fungi</taxon>
        <taxon>Dikarya</taxon>
        <taxon>Ascomycota</taxon>
        <taxon>Saccharomycotina</taxon>
        <taxon>Saccharomycetes</taxon>
        <taxon>Saccharomycetales</taxon>
        <taxon>Saccharomycetaceae</taxon>
        <taxon>Eremothecium</taxon>
    </lineage>
</organism>
<name>G8JP50_ERECY</name>
<feature type="region of interest" description="Disordered" evidence="1">
    <location>
        <begin position="507"/>
        <end position="557"/>
    </location>
</feature>
<dbReference type="OrthoDB" id="4068596at2759"/>
<dbReference type="Proteomes" id="UP000006790">
    <property type="component" value="Chromosome 2"/>
</dbReference>
<keyword evidence="3" id="KW-1185">Reference proteome</keyword>
<dbReference type="eggNOG" id="KOG4818">
    <property type="taxonomic scope" value="Eukaryota"/>
</dbReference>
<dbReference type="GO" id="GO:0000981">
    <property type="term" value="F:DNA-binding transcription factor activity, RNA polymerase II-specific"/>
    <property type="evidence" value="ECO:0007669"/>
    <property type="project" value="InterPro"/>
</dbReference>
<dbReference type="AlphaFoldDB" id="G8JP50"/>
<protein>
    <submittedName>
        <fullName evidence="2">Uncharacterized protein</fullName>
    </submittedName>
</protein>
<dbReference type="GO" id="GO:0010106">
    <property type="term" value="P:cellular response to iron ion starvation"/>
    <property type="evidence" value="ECO:0007669"/>
    <property type="project" value="InterPro"/>
</dbReference>
<dbReference type="EMBL" id="CP002498">
    <property type="protein sequence ID" value="AET37955.1"/>
    <property type="molecule type" value="Genomic_DNA"/>
</dbReference>
<dbReference type="RefSeq" id="XP_003644772.1">
    <property type="nucleotide sequence ID" value="XM_003644724.1"/>
</dbReference>